<sequence>MRVAIVQSNYIPWKGYFDMIASVDRFILYDDMQFTRRDWRNRNKIKTPQGMTWLTVPVLSKGKYFQAIKDTQIDGTAWAAKHWKSIETSYSRSQNFELMADIFKPTYEGEIPMFLSELNTQLIRKVCNFLGLNTIIESSADYQLAEGPSERLLGLCEQVKADVYVSGPLARDYLDTAQFTSAGIDVEWFDYTGYPVYDQLWGEFEHGVSILDLIANVGLDTPSYMKNV</sequence>
<name>A0A6L8W8A5_9PROT</name>
<comment type="caution">
    <text evidence="1">The sequence shown here is derived from an EMBL/GenBank/DDBJ whole genome shotgun (WGS) entry which is preliminary data.</text>
</comment>
<dbReference type="RefSeq" id="WP_161315193.1">
    <property type="nucleotide sequence ID" value="NZ_WTUW01000002.1"/>
</dbReference>
<dbReference type="Proteomes" id="UP000476030">
    <property type="component" value="Unassembled WGS sequence"/>
</dbReference>
<proteinExistence type="predicted"/>
<gene>
    <name evidence="1" type="ORF">GQE98_08285</name>
</gene>
<keyword evidence="2" id="KW-1185">Reference proteome</keyword>
<dbReference type="InterPro" id="IPR014985">
    <property type="entry name" value="WbqC"/>
</dbReference>
<protein>
    <recommendedName>
        <fullName evidence="3">WbqC-like protein family protein</fullName>
    </recommendedName>
</protein>
<evidence type="ECO:0008006" key="3">
    <source>
        <dbReference type="Google" id="ProtNLM"/>
    </source>
</evidence>
<accession>A0A6L8W8A5</accession>
<reference evidence="1 2" key="1">
    <citation type="submission" date="2019-12" db="EMBL/GenBank/DDBJ databases">
        <title>Snethiella sp. nov. sp. isolated from sea sand.</title>
        <authorList>
            <person name="Kim J."/>
            <person name="Jeong S.E."/>
            <person name="Jung H.S."/>
            <person name="Jeon C.O."/>
        </authorList>
    </citation>
    <scope>NUCLEOTIDE SEQUENCE [LARGE SCALE GENOMIC DNA]</scope>
    <source>
        <strain evidence="1 2">DP05</strain>
    </source>
</reference>
<dbReference type="EMBL" id="WTUW01000002">
    <property type="protein sequence ID" value="MZR30630.1"/>
    <property type="molecule type" value="Genomic_DNA"/>
</dbReference>
<evidence type="ECO:0000313" key="1">
    <source>
        <dbReference type="EMBL" id="MZR30630.1"/>
    </source>
</evidence>
<organism evidence="1 2">
    <name type="scientific">Sneathiella litorea</name>
    <dbReference type="NCBI Taxonomy" id="2606216"/>
    <lineage>
        <taxon>Bacteria</taxon>
        <taxon>Pseudomonadati</taxon>
        <taxon>Pseudomonadota</taxon>
        <taxon>Alphaproteobacteria</taxon>
        <taxon>Sneathiellales</taxon>
        <taxon>Sneathiellaceae</taxon>
        <taxon>Sneathiella</taxon>
    </lineage>
</organism>
<evidence type="ECO:0000313" key="2">
    <source>
        <dbReference type="Proteomes" id="UP000476030"/>
    </source>
</evidence>
<dbReference type="Pfam" id="PF08889">
    <property type="entry name" value="WbqC"/>
    <property type="match status" value="1"/>
</dbReference>
<dbReference type="AlphaFoldDB" id="A0A6L8W8A5"/>